<proteinExistence type="predicted"/>
<reference evidence="1" key="1">
    <citation type="submission" date="2023-04" db="EMBL/GenBank/DDBJ databases">
        <title>Ambrosiozyma monospora NBRC 10751.</title>
        <authorList>
            <person name="Ichikawa N."/>
            <person name="Sato H."/>
            <person name="Tonouchi N."/>
        </authorList>
    </citation>
    <scope>NUCLEOTIDE SEQUENCE</scope>
    <source>
        <strain evidence="1">NBRC 10751</strain>
    </source>
</reference>
<sequence length="179" mass="20786">MGMVETPEGPRIRFTDLLLQIGFYSRFEDSTCLTLEDFIRRYTLLQKVNKIVRRLKIEATIQMVLDRMRYKINNKTRLRSMDFGVKRAITVPDILATDENGDDTNLKAPDPYNPFTKSDLYRSVSRASLNPFHDDYEAVIPTAAAAPEQGSAPRMPEAPQRHNTNYDDIDFRRNNIQRR</sequence>
<gene>
    <name evidence="1" type="ORF">Amon02_001246200</name>
</gene>
<dbReference type="EMBL" id="BSXS01014654">
    <property type="protein sequence ID" value="GMF05788.1"/>
    <property type="molecule type" value="Genomic_DNA"/>
</dbReference>
<accession>A0ACB5U9F2</accession>
<protein>
    <submittedName>
        <fullName evidence="1">Unnamed protein product</fullName>
    </submittedName>
</protein>
<evidence type="ECO:0000313" key="2">
    <source>
        <dbReference type="Proteomes" id="UP001165064"/>
    </source>
</evidence>
<name>A0ACB5U9F2_AMBMO</name>
<organism evidence="1 2">
    <name type="scientific">Ambrosiozyma monospora</name>
    <name type="common">Yeast</name>
    <name type="synonym">Endomycopsis monosporus</name>
    <dbReference type="NCBI Taxonomy" id="43982"/>
    <lineage>
        <taxon>Eukaryota</taxon>
        <taxon>Fungi</taxon>
        <taxon>Dikarya</taxon>
        <taxon>Ascomycota</taxon>
        <taxon>Saccharomycotina</taxon>
        <taxon>Pichiomycetes</taxon>
        <taxon>Pichiales</taxon>
        <taxon>Pichiaceae</taxon>
        <taxon>Ambrosiozyma</taxon>
    </lineage>
</organism>
<comment type="caution">
    <text evidence="1">The sequence shown here is derived from an EMBL/GenBank/DDBJ whole genome shotgun (WGS) entry which is preliminary data.</text>
</comment>
<evidence type="ECO:0000313" key="1">
    <source>
        <dbReference type="EMBL" id="GMF05788.1"/>
    </source>
</evidence>
<dbReference type="Proteomes" id="UP001165064">
    <property type="component" value="Unassembled WGS sequence"/>
</dbReference>
<keyword evidence="2" id="KW-1185">Reference proteome</keyword>